<feature type="compositionally biased region" description="Low complexity" evidence="1">
    <location>
        <begin position="455"/>
        <end position="468"/>
    </location>
</feature>
<evidence type="ECO:0000313" key="2">
    <source>
        <dbReference type="EMBL" id="MCP2271929.1"/>
    </source>
</evidence>
<name>A0ABT1IH08_9PSEU</name>
<organism evidence="2 3">
    <name type="scientific">Actinokineospora diospyrosa</name>
    <dbReference type="NCBI Taxonomy" id="103728"/>
    <lineage>
        <taxon>Bacteria</taxon>
        <taxon>Bacillati</taxon>
        <taxon>Actinomycetota</taxon>
        <taxon>Actinomycetes</taxon>
        <taxon>Pseudonocardiales</taxon>
        <taxon>Pseudonocardiaceae</taxon>
        <taxon>Actinokineospora</taxon>
    </lineage>
</organism>
<evidence type="ECO:0000313" key="3">
    <source>
        <dbReference type="Proteomes" id="UP001205185"/>
    </source>
</evidence>
<evidence type="ECO:0008006" key="4">
    <source>
        <dbReference type="Google" id="ProtNLM"/>
    </source>
</evidence>
<sequence>MSTPSAVPADPGSGRRLYPVPSPGDGTDHGPSVTATGDVTGMAARVAQVRQWLPPVDPAVFDSFLGQVALHLDPFTEADPVNVLATLLAAAGVAMGPGPHVVVGGFERHPLLTWPIVIGRTGTGRKGTGYNVAKAVLSYAMPDFVTENVKSGLSSGEGLAAVFATDDQPGKGKAGGTRLLPEGDFRLLAYEPEWASVMARMKREGNTLSATLRAAWEGGDLSTLNVDARTARDTHIGIVAHITPQEFAAKVSATDMAGGTYNRFLPIAVGQSKFLPVPKPVDHALLLQFGAALADRVTAGTRLDRITIAPDAIDTWQHIYLEFGGPESDGDGDHVLSQFTSRAVPNCLRIAATYAALDRSPRVGIAHLSAAAALVRYSINSARAVLRPDDTLAALLAYINAAGPQGRTKRDVTTGHYQGNAKRRGINPDALLARLVDTGHITRTTQSGKGRPAETYTATTHTPTNSTN</sequence>
<feature type="region of interest" description="Disordered" evidence="1">
    <location>
        <begin position="441"/>
        <end position="468"/>
    </location>
</feature>
<dbReference type="Pfam" id="PF13148">
    <property type="entry name" value="DUF3987"/>
    <property type="match status" value="1"/>
</dbReference>
<protein>
    <recommendedName>
        <fullName evidence="4">DUF3987 domain-containing protein</fullName>
    </recommendedName>
</protein>
<gene>
    <name evidence="2" type="ORF">LV75_004443</name>
</gene>
<proteinExistence type="predicted"/>
<dbReference type="Proteomes" id="UP001205185">
    <property type="component" value="Unassembled WGS sequence"/>
</dbReference>
<dbReference type="RefSeq" id="WP_253888877.1">
    <property type="nucleotide sequence ID" value="NZ_BAAAVB010000003.1"/>
</dbReference>
<accession>A0ABT1IH08</accession>
<reference evidence="2 3" key="1">
    <citation type="submission" date="2022-06" db="EMBL/GenBank/DDBJ databases">
        <title>Genomic Encyclopedia of Archaeal and Bacterial Type Strains, Phase II (KMG-II): from individual species to whole genera.</title>
        <authorList>
            <person name="Goeker M."/>
        </authorList>
    </citation>
    <scope>NUCLEOTIDE SEQUENCE [LARGE SCALE GENOMIC DNA]</scope>
    <source>
        <strain evidence="2 3">DSM 44255</strain>
    </source>
</reference>
<dbReference type="InterPro" id="IPR025048">
    <property type="entry name" value="DUF3987"/>
</dbReference>
<evidence type="ECO:0000256" key="1">
    <source>
        <dbReference type="SAM" id="MobiDB-lite"/>
    </source>
</evidence>
<comment type="caution">
    <text evidence="2">The sequence shown here is derived from an EMBL/GenBank/DDBJ whole genome shotgun (WGS) entry which is preliminary data.</text>
</comment>
<dbReference type="EMBL" id="JAMTCO010000010">
    <property type="protein sequence ID" value="MCP2271929.1"/>
    <property type="molecule type" value="Genomic_DNA"/>
</dbReference>
<keyword evidence="3" id="KW-1185">Reference proteome</keyword>
<feature type="region of interest" description="Disordered" evidence="1">
    <location>
        <begin position="1"/>
        <end position="32"/>
    </location>
</feature>